<evidence type="ECO:0000259" key="3">
    <source>
        <dbReference type="Pfam" id="PF02518"/>
    </source>
</evidence>
<dbReference type="SMART" id="SM00028">
    <property type="entry name" value="TPR"/>
    <property type="match status" value="6"/>
</dbReference>
<keyword evidence="2" id="KW-0812">Transmembrane</keyword>
<feature type="transmembrane region" description="Helical" evidence="2">
    <location>
        <begin position="473"/>
        <end position="495"/>
    </location>
</feature>
<evidence type="ECO:0000256" key="1">
    <source>
        <dbReference type="PROSITE-ProRule" id="PRU00339"/>
    </source>
</evidence>
<dbReference type="InterPro" id="IPR036890">
    <property type="entry name" value="HATPase_C_sf"/>
</dbReference>
<dbReference type="SUPFAM" id="SSF48452">
    <property type="entry name" value="TPR-like"/>
    <property type="match status" value="2"/>
</dbReference>
<dbReference type="PANTHER" id="PTHR34220">
    <property type="entry name" value="SENSOR HISTIDINE KINASE YPDA"/>
    <property type="match status" value="1"/>
</dbReference>
<feature type="repeat" description="TPR" evidence="1">
    <location>
        <begin position="131"/>
        <end position="164"/>
    </location>
</feature>
<feature type="domain" description="Signal transduction histidine kinase internal region" evidence="4">
    <location>
        <begin position="516"/>
        <end position="594"/>
    </location>
</feature>
<gene>
    <name evidence="5" type="ORF">FA047_02190</name>
</gene>
<dbReference type="InterPro" id="IPR019734">
    <property type="entry name" value="TPR_rpt"/>
</dbReference>
<name>A0A4U1CM51_9SPHI</name>
<dbReference type="GO" id="GO:0016020">
    <property type="term" value="C:membrane"/>
    <property type="evidence" value="ECO:0007669"/>
    <property type="project" value="InterPro"/>
</dbReference>
<reference evidence="5 6" key="1">
    <citation type="submission" date="2019-04" db="EMBL/GenBank/DDBJ databases">
        <title>Pedobacter sp. RP-3-15 sp. nov., isolated from Arctic soil.</title>
        <authorList>
            <person name="Dahal R.H."/>
            <person name="Kim D.-U."/>
        </authorList>
    </citation>
    <scope>NUCLEOTIDE SEQUENCE [LARGE SCALE GENOMIC DNA]</scope>
    <source>
        <strain evidence="5 6">RP-3-15</strain>
    </source>
</reference>
<comment type="caution">
    <text evidence="5">The sequence shown here is derived from an EMBL/GenBank/DDBJ whole genome shotgun (WGS) entry which is preliminary data.</text>
</comment>
<dbReference type="Proteomes" id="UP000307244">
    <property type="component" value="Unassembled WGS sequence"/>
</dbReference>
<feature type="domain" description="Histidine kinase/HSP90-like ATPase" evidence="3">
    <location>
        <begin position="617"/>
        <end position="720"/>
    </location>
</feature>
<dbReference type="InterPro" id="IPR011990">
    <property type="entry name" value="TPR-like_helical_dom_sf"/>
</dbReference>
<dbReference type="PANTHER" id="PTHR34220:SF7">
    <property type="entry name" value="SENSOR HISTIDINE KINASE YPDA"/>
    <property type="match status" value="1"/>
</dbReference>
<dbReference type="GO" id="GO:0000155">
    <property type="term" value="F:phosphorelay sensor kinase activity"/>
    <property type="evidence" value="ECO:0007669"/>
    <property type="project" value="InterPro"/>
</dbReference>
<dbReference type="Pfam" id="PF13424">
    <property type="entry name" value="TPR_12"/>
    <property type="match status" value="2"/>
</dbReference>
<dbReference type="InterPro" id="IPR010559">
    <property type="entry name" value="Sig_transdc_His_kin_internal"/>
</dbReference>
<proteinExistence type="predicted"/>
<sequence length="732" mass="83252">MKFKLSFFNVYIISLLTSLILLGSRDSYAQTKKIDSLLKRAASHTKQDDVRAKILFDLTTQTLPHNPKSALKYTEEILSFENQIKDKNIVSATHRIKGIIHFHLAMYTEALTSLNQALSISLQLKNDLEIGAALSNIGTVYLVQSKFPEALKYLLDALKSFEKNKNEQQAANDLGTIGIVYTEMGDFTEAMKYYQKSLALHHKLKNYVGQSSVLANIGIIQFKNKNIPEAIKYSQKSLKIADSIADLRGTARDNGNLSAYYNELKNNDLALIYGLKAIEINTKTNNKRSLGINMQNVSAAYLGKGNYKEAKSYGLKALQTGNELNITELKRDASLGLSELYDAMKMPDSALLYYKQYTKFADTISNDKKKNEITRMGIQFDFDKKEFSYKQKELLTGAQLKQQQLQLALNTAEIQKGLQFRDLQTVQLQNEKFRSEEKEKQLQIARNKEKLQASKVNALSQQQKLNKLELKQLWLYGILALVVLMSVLIYLLNLYRIRRLKFKSELQYQQYQLSESELKAIRSQMNPHFIFNVLNSIEAYVMDNEKRKASRLIQKFASLSRLILENSTKSLVSGDKEWKALMLYTELEAMRYDDIFTYTFTVADDIQLKTLYLPPMLIQPLIENAILHGLIVNPKPDAHLNVTITRKEDKIRITVEDNGVGIGNIENKNVMGGVKEMSMGLASIQERIDMINKQQIGKKASFAIEAGTDQQGTIAIICLPFFNGVPELYTEN</sequence>
<dbReference type="Gene3D" id="1.25.40.10">
    <property type="entry name" value="Tetratricopeptide repeat domain"/>
    <property type="match status" value="2"/>
</dbReference>
<dbReference type="OrthoDB" id="6190788at2"/>
<keyword evidence="1" id="KW-0802">TPR repeat</keyword>
<feature type="repeat" description="TPR" evidence="1">
    <location>
        <begin position="171"/>
        <end position="204"/>
    </location>
</feature>
<evidence type="ECO:0000259" key="4">
    <source>
        <dbReference type="Pfam" id="PF06580"/>
    </source>
</evidence>
<dbReference type="Pfam" id="PF02518">
    <property type="entry name" value="HATPase_c"/>
    <property type="match status" value="1"/>
</dbReference>
<dbReference type="PROSITE" id="PS50005">
    <property type="entry name" value="TPR"/>
    <property type="match status" value="2"/>
</dbReference>
<dbReference type="Gene3D" id="3.30.565.10">
    <property type="entry name" value="Histidine kinase-like ATPase, C-terminal domain"/>
    <property type="match status" value="1"/>
</dbReference>
<dbReference type="AlphaFoldDB" id="A0A4U1CM51"/>
<keyword evidence="6" id="KW-1185">Reference proteome</keyword>
<dbReference type="InterPro" id="IPR003594">
    <property type="entry name" value="HATPase_dom"/>
</dbReference>
<organism evidence="5 6">
    <name type="scientific">Pedobacter frigoris</name>
    <dbReference type="NCBI Taxonomy" id="2571272"/>
    <lineage>
        <taxon>Bacteria</taxon>
        <taxon>Pseudomonadati</taxon>
        <taxon>Bacteroidota</taxon>
        <taxon>Sphingobacteriia</taxon>
        <taxon>Sphingobacteriales</taxon>
        <taxon>Sphingobacteriaceae</taxon>
        <taxon>Pedobacter</taxon>
    </lineage>
</organism>
<dbReference type="RefSeq" id="WP_136834345.1">
    <property type="nucleotide sequence ID" value="NZ_SWBQ01000001.1"/>
</dbReference>
<keyword evidence="2" id="KW-1133">Transmembrane helix</keyword>
<protein>
    <submittedName>
        <fullName evidence="5">Tetratricopeptide repeat protein</fullName>
    </submittedName>
</protein>
<dbReference type="InterPro" id="IPR050640">
    <property type="entry name" value="Bact_2-comp_sensor_kinase"/>
</dbReference>
<dbReference type="SUPFAM" id="SSF55874">
    <property type="entry name" value="ATPase domain of HSP90 chaperone/DNA topoisomerase II/histidine kinase"/>
    <property type="match status" value="1"/>
</dbReference>
<dbReference type="Pfam" id="PF06580">
    <property type="entry name" value="His_kinase"/>
    <property type="match status" value="1"/>
</dbReference>
<accession>A0A4U1CM51</accession>
<keyword evidence="2" id="KW-0472">Membrane</keyword>
<evidence type="ECO:0000256" key="2">
    <source>
        <dbReference type="SAM" id="Phobius"/>
    </source>
</evidence>
<evidence type="ECO:0000313" key="6">
    <source>
        <dbReference type="Proteomes" id="UP000307244"/>
    </source>
</evidence>
<evidence type="ECO:0000313" key="5">
    <source>
        <dbReference type="EMBL" id="TKC08927.1"/>
    </source>
</evidence>
<dbReference type="EMBL" id="SWBQ01000001">
    <property type="protein sequence ID" value="TKC08927.1"/>
    <property type="molecule type" value="Genomic_DNA"/>
</dbReference>